<feature type="domain" description="Luciferase-like" evidence="5">
    <location>
        <begin position="27"/>
        <end position="127"/>
    </location>
</feature>
<dbReference type="PANTHER" id="PTHR42847:SF4">
    <property type="entry name" value="ALKANESULFONATE MONOOXYGENASE-RELATED"/>
    <property type="match status" value="1"/>
</dbReference>
<dbReference type="GO" id="GO:0046306">
    <property type="term" value="P:alkanesulfonate catabolic process"/>
    <property type="evidence" value="ECO:0007669"/>
    <property type="project" value="TreeGrafter"/>
</dbReference>
<sequence>MALLERDQFLLGFFSTNCSSGLCATTIPERWVNSCENNVKAAKLADEAGLDFMLPVARWVGFGGETNFHGNVLEAVTWRAGLLAIPKSIHILTTMHTGFHKPIVAAKQLATIDQISNSRIGLNIVAG</sequence>
<keyword evidence="1" id="KW-0285">Flavoprotein</keyword>
<keyword evidence="4" id="KW-0503">Monooxygenase</keyword>
<name>A0A139I565_9PEZI</name>
<gene>
    <name evidence="6" type="ORF">AC579_8817</name>
</gene>
<dbReference type="OrthoDB" id="2558704at2759"/>
<dbReference type="GO" id="GO:0008726">
    <property type="term" value="F:alkanesulfonate monooxygenase activity"/>
    <property type="evidence" value="ECO:0007669"/>
    <property type="project" value="TreeGrafter"/>
</dbReference>
<dbReference type="InterPro" id="IPR050172">
    <property type="entry name" value="SsuD_RutA_monooxygenase"/>
</dbReference>
<reference evidence="6 7" key="1">
    <citation type="submission" date="2015-07" db="EMBL/GenBank/DDBJ databases">
        <title>Comparative genomics of the Sigatoka disease complex on banana suggests a link between parallel evolutionary changes in Pseudocercospora fijiensis and Pseudocercospora eumusae and increased virulence on the banana host.</title>
        <authorList>
            <person name="Chang T.-C."/>
            <person name="Salvucci A."/>
            <person name="Crous P.W."/>
            <person name="Stergiopoulos I."/>
        </authorList>
    </citation>
    <scope>NUCLEOTIDE SEQUENCE [LARGE SCALE GENOMIC DNA]</scope>
    <source>
        <strain evidence="6 7">CBS 116634</strain>
    </source>
</reference>
<evidence type="ECO:0000256" key="1">
    <source>
        <dbReference type="ARBA" id="ARBA00022630"/>
    </source>
</evidence>
<evidence type="ECO:0000313" key="7">
    <source>
        <dbReference type="Proteomes" id="UP000073492"/>
    </source>
</evidence>
<accession>A0A139I565</accession>
<evidence type="ECO:0000313" key="6">
    <source>
        <dbReference type="EMBL" id="KXT09890.1"/>
    </source>
</evidence>
<dbReference type="Gene3D" id="3.20.20.30">
    <property type="entry name" value="Luciferase-like domain"/>
    <property type="match status" value="1"/>
</dbReference>
<dbReference type="STRING" id="113226.A0A139I565"/>
<dbReference type="SUPFAM" id="SSF51679">
    <property type="entry name" value="Bacterial luciferase-like"/>
    <property type="match status" value="1"/>
</dbReference>
<keyword evidence="2" id="KW-0288">FMN</keyword>
<comment type="caution">
    <text evidence="6">The sequence shown here is derived from an EMBL/GenBank/DDBJ whole genome shotgun (WGS) entry which is preliminary data.</text>
</comment>
<dbReference type="AlphaFoldDB" id="A0A139I565"/>
<evidence type="ECO:0000256" key="2">
    <source>
        <dbReference type="ARBA" id="ARBA00022643"/>
    </source>
</evidence>
<evidence type="ECO:0000256" key="3">
    <source>
        <dbReference type="ARBA" id="ARBA00023002"/>
    </source>
</evidence>
<dbReference type="EMBL" id="LFZO01000299">
    <property type="protein sequence ID" value="KXT09890.1"/>
    <property type="molecule type" value="Genomic_DNA"/>
</dbReference>
<evidence type="ECO:0000256" key="4">
    <source>
        <dbReference type="ARBA" id="ARBA00023033"/>
    </source>
</evidence>
<dbReference type="Pfam" id="PF00296">
    <property type="entry name" value="Bac_luciferase"/>
    <property type="match status" value="1"/>
</dbReference>
<protein>
    <recommendedName>
        <fullName evidence="5">Luciferase-like domain-containing protein</fullName>
    </recommendedName>
</protein>
<dbReference type="InterPro" id="IPR036661">
    <property type="entry name" value="Luciferase-like_sf"/>
</dbReference>
<dbReference type="InterPro" id="IPR011251">
    <property type="entry name" value="Luciferase-like_dom"/>
</dbReference>
<evidence type="ECO:0000259" key="5">
    <source>
        <dbReference type="Pfam" id="PF00296"/>
    </source>
</evidence>
<proteinExistence type="predicted"/>
<keyword evidence="3" id="KW-0560">Oxidoreductase</keyword>
<dbReference type="Proteomes" id="UP000073492">
    <property type="component" value="Unassembled WGS sequence"/>
</dbReference>
<dbReference type="PANTHER" id="PTHR42847">
    <property type="entry name" value="ALKANESULFONATE MONOOXYGENASE"/>
    <property type="match status" value="1"/>
</dbReference>
<organism evidence="6 7">
    <name type="scientific">Pseudocercospora musae</name>
    <dbReference type="NCBI Taxonomy" id="113226"/>
    <lineage>
        <taxon>Eukaryota</taxon>
        <taxon>Fungi</taxon>
        <taxon>Dikarya</taxon>
        <taxon>Ascomycota</taxon>
        <taxon>Pezizomycotina</taxon>
        <taxon>Dothideomycetes</taxon>
        <taxon>Dothideomycetidae</taxon>
        <taxon>Mycosphaerellales</taxon>
        <taxon>Mycosphaerellaceae</taxon>
        <taxon>Pseudocercospora</taxon>
    </lineage>
</organism>
<keyword evidence="7" id="KW-1185">Reference proteome</keyword>